<dbReference type="AlphaFoldDB" id="A0A517Y3J7"/>
<gene>
    <name evidence="1" type="ORF">ETAA1_62580</name>
</gene>
<dbReference type="EMBL" id="CP036273">
    <property type="protein sequence ID" value="QDU24244.1"/>
    <property type="molecule type" value="Genomic_DNA"/>
</dbReference>
<dbReference type="KEGG" id="uli:ETAA1_62580"/>
<dbReference type="Proteomes" id="UP000319576">
    <property type="component" value="Chromosome"/>
</dbReference>
<organism evidence="1 2">
    <name type="scientific">Urbifossiella limnaea</name>
    <dbReference type="NCBI Taxonomy" id="2528023"/>
    <lineage>
        <taxon>Bacteria</taxon>
        <taxon>Pseudomonadati</taxon>
        <taxon>Planctomycetota</taxon>
        <taxon>Planctomycetia</taxon>
        <taxon>Gemmatales</taxon>
        <taxon>Gemmataceae</taxon>
        <taxon>Urbifossiella</taxon>
    </lineage>
</organism>
<accession>A0A517Y3J7</accession>
<name>A0A517Y3J7_9BACT</name>
<evidence type="ECO:0000313" key="1">
    <source>
        <dbReference type="EMBL" id="QDU24244.1"/>
    </source>
</evidence>
<proteinExistence type="predicted"/>
<reference evidence="1 2" key="1">
    <citation type="submission" date="2019-02" db="EMBL/GenBank/DDBJ databases">
        <title>Deep-cultivation of Planctomycetes and their phenomic and genomic characterization uncovers novel biology.</title>
        <authorList>
            <person name="Wiegand S."/>
            <person name="Jogler M."/>
            <person name="Boedeker C."/>
            <person name="Pinto D."/>
            <person name="Vollmers J."/>
            <person name="Rivas-Marin E."/>
            <person name="Kohn T."/>
            <person name="Peeters S.H."/>
            <person name="Heuer A."/>
            <person name="Rast P."/>
            <person name="Oberbeckmann S."/>
            <person name="Bunk B."/>
            <person name="Jeske O."/>
            <person name="Meyerdierks A."/>
            <person name="Storesund J.E."/>
            <person name="Kallscheuer N."/>
            <person name="Luecker S."/>
            <person name="Lage O.M."/>
            <person name="Pohl T."/>
            <person name="Merkel B.J."/>
            <person name="Hornburger P."/>
            <person name="Mueller R.-W."/>
            <person name="Bruemmer F."/>
            <person name="Labrenz M."/>
            <person name="Spormann A.M."/>
            <person name="Op den Camp H."/>
            <person name="Overmann J."/>
            <person name="Amann R."/>
            <person name="Jetten M.S.M."/>
            <person name="Mascher T."/>
            <person name="Medema M.H."/>
            <person name="Devos D.P."/>
            <person name="Kaster A.-K."/>
            <person name="Ovreas L."/>
            <person name="Rohde M."/>
            <person name="Galperin M.Y."/>
            <person name="Jogler C."/>
        </authorList>
    </citation>
    <scope>NUCLEOTIDE SEQUENCE [LARGE SCALE GENOMIC DNA]</scope>
    <source>
        <strain evidence="1 2">ETA_A1</strain>
    </source>
</reference>
<protein>
    <submittedName>
        <fullName evidence="1">Uncharacterized protein</fullName>
    </submittedName>
</protein>
<keyword evidence="2" id="KW-1185">Reference proteome</keyword>
<evidence type="ECO:0000313" key="2">
    <source>
        <dbReference type="Proteomes" id="UP000319576"/>
    </source>
</evidence>
<sequence>MLVQAAGLAEKRGDALKLTPAGRAALGAEAPAVLKAV</sequence>